<keyword evidence="2" id="KW-0547">Nucleotide-binding</keyword>
<feature type="domain" description="Orc1-like AAA ATPase" evidence="1">
    <location>
        <begin position="19"/>
        <end position="169"/>
    </location>
</feature>
<organism evidence="2 3">
    <name type="scientific">Corynebacterium suicordis DSM 45110</name>
    <dbReference type="NCBI Taxonomy" id="1121369"/>
    <lineage>
        <taxon>Bacteria</taxon>
        <taxon>Bacillati</taxon>
        <taxon>Actinomycetota</taxon>
        <taxon>Actinomycetes</taxon>
        <taxon>Mycobacteriales</taxon>
        <taxon>Corynebacteriaceae</taxon>
        <taxon>Corynebacterium</taxon>
    </lineage>
</organism>
<gene>
    <name evidence="2" type="ORF">IRY30_04310</name>
</gene>
<dbReference type="EMBL" id="JADKMY010000001">
    <property type="protein sequence ID" value="MBF4553306.1"/>
    <property type="molecule type" value="Genomic_DNA"/>
</dbReference>
<dbReference type="InterPro" id="IPR052026">
    <property type="entry name" value="ExeA_AAA_ATPase_DNA-bind"/>
</dbReference>
<dbReference type="InterPro" id="IPR041664">
    <property type="entry name" value="AAA_16"/>
</dbReference>
<name>A0ABR9ZIN9_9CORY</name>
<keyword evidence="3" id="KW-1185">Reference proteome</keyword>
<comment type="caution">
    <text evidence="2">The sequence shown here is derived from an EMBL/GenBank/DDBJ whole genome shotgun (WGS) entry which is preliminary data.</text>
</comment>
<reference evidence="2 3" key="1">
    <citation type="submission" date="2020-10" db="EMBL/GenBank/DDBJ databases">
        <title>Novel species in genus Corynebacterium.</title>
        <authorList>
            <person name="Zhang G."/>
        </authorList>
    </citation>
    <scope>NUCLEOTIDE SEQUENCE [LARGE SCALE GENOMIC DNA]</scope>
    <source>
        <strain evidence="2 3">DSM 45110</strain>
    </source>
</reference>
<dbReference type="SUPFAM" id="SSF52540">
    <property type="entry name" value="P-loop containing nucleoside triphosphate hydrolases"/>
    <property type="match status" value="1"/>
</dbReference>
<dbReference type="GO" id="GO:0005524">
    <property type="term" value="F:ATP binding"/>
    <property type="evidence" value="ECO:0007669"/>
    <property type="project" value="UniProtKB-KW"/>
</dbReference>
<dbReference type="PANTHER" id="PTHR35894:SF1">
    <property type="entry name" value="PHOSPHORIBULOKINASE _ URIDINE KINASE FAMILY"/>
    <property type="match status" value="1"/>
</dbReference>
<evidence type="ECO:0000259" key="1">
    <source>
        <dbReference type="Pfam" id="PF13191"/>
    </source>
</evidence>
<dbReference type="Proteomes" id="UP000635902">
    <property type="component" value="Unassembled WGS sequence"/>
</dbReference>
<dbReference type="InterPro" id="IPR027417">
    <property type="entry name" value="P-loop_NTPase"/>
</dbReference>
<proteinExistence type="predicted"/>
<dbReference type="Gene3D" id="3.40.50.300">
    <property type="entry name" value="P-loop containing nucleotide triphosphate hydrolases"/>
    <property type="match status" value="1"/>
</dbReference>
<sequence length="369" mass="40205">MSVMRNPFRPSFGASPYFLAGRDELLRGFQLSLMEGPGSPNRALLLSGVRGVGKTVLLNELEDTAKTQGWVTLRCYPRANMIEELVHTTIPQAIAALNPQKQRTITGANIAGLGGIRTDENPEAVESTPTLITRLHELAEHCTGIFLTLDELQAAQPDHLQELATAVQDLIRDEYEIALACAGLPHGVEKLLQHEGTTFMRRATRVDLHAVADADVAITLRTTIEDAGKTIEETALHQAMDLCRGYPYLIQVVGSLAWAQASLQDSPIITEEHTHAISADAINRMMTQVHRPALMQVPDGEIAFLQAMASFDGVDVPTAEIAQALGTSPNGISARRQRLIIRDLIESAGFGAVRFTLPYLGEYVRELSA</sequence>
<evidence type="ECO:0000313" key="2">
    <source>
        <dbReference type="EMBL" id="MBF4553306.1"/>
    </source>
</evidence>
<evidence type="ECO:0000313" key="3">
    <source>
        <dbReference type="Proteomes" id="UP000635902"/>
    </source>
</evidence>
<protein>
    <submittedName>
        <fullName evidence="2">ATP-binding protein</fullName>
    </submittedName>
</protein>
<keyword evidence="2" id="KW-0067">ATP-binding</keyword>
<dbReference type="PANTHER" id="PTHR35894">
    <property type="entry name" value="GENERAL SECRETION PATHWAY PROTEIN A-RELATED"/>
    <property type="match status" value="1"/>
</dbReference>
<dbReference type="Pfam" id="PF13191">
    <property type="entry name" value="AAA_16"/>
    <property type="match status" value="1"/>
</dbReference>
<accession>A0ABR9ZIN9</accession>